<dbReference type="RefSeq" id="WP_171737727.1">
    <property type="nucleotide sequence ID" value="NZ_CP053435.1"/>
</dbReference>
<name>A0A6M5Y385_9BACT</name>
<dbReference type="EMBL" id="CP053435">
    <property type="protein sequence ID" value="QJW87886.1"/>
    <property type="molecule type" value="Genomic_DNA"/>
</dbReference>
<dbReference type="KEGG" id="stae:HNV11_00105"/>
<reference evidence="1 2" key="1">
    <citation type="submission" date="2020-05" db="EMBL/GenBank/DDBJ databases">
        <title>Genome sequencing of Spirosoma sp. TS118.</title>
        <authorList>
            <person name="Lee J.-H."/>
            <person name="Jeong S."/>
            <person name="Zhao L."/>
            <person name="Jung J.-H."/>
            <person name="Kim M.-K."/>
            <person name="Lim S."/>
        </authorList>
    </citation>
    <scope>NUCLEOTIDE SEQUENCE [LARGE SCALE GENOMIC DNA]</scope>
    <source>
        <strain evidence="1 2">TS118</strain>
    </source>
</reference>
<dbReference type="Proteomes" id="UP000502756">
    <property type="component" value="Chromosome"/>
</dbReference>
<organism evidence="1 2">
    <name type="scientific">Spirosoma taeanense</name>
    <dbReference type="NCBI Taxonomy" id="2735870"/>
    <lineage>
        <taxon>Bacteria</taxon>
        <taxon>Pseudomonadati</taxon>
        <taxon>Bacteroidota</taxon>
        <taxon>Cytophagia</taxon>
        <taxon>Cytophagales</taxon>
        <taxon>Cytophagaceae</taxon>
        <taxon>Spirosoma</taxon>
    </lineage>
</organism>
<sequence length="202" mass="23020">MADAFTTSLPPAAAAYCRQLWQHYNFVFRVVRPRRTRLGDFQAFPNGETQITINADLNPYAFLITYVHEVAHAEVNRAYKRRVAPHGKAWQIAFQRLMQPLLTEAVFPAPILTPLRQYMTRPAATTYAHPALMAALRQIDADKAQGENANRVLLRDVLEGKTFQFAKKTFMRGTLRRTRVVCKEISSGKSYAILAHAWVETQ</sequence>
<accession>A0A6M5Y385</accession>
<keyword evidence="2" id="KW-1185">Reference proteome</keyword>
<gene>
    <name evidence="1" type="ORF">HNV11_00105</name>
</gene>
<proteinExistence type="predicted"/>
<dbReference type="AlphaFoldDB" id="A0A6M5Y385"/>
<protein>
    <submittedName>
        <fullName evidence="1">SprT domain-containing protein</fullName>
    </submittedName>
</protein>
<evidence type="ECO:0000313" key="2">
    <source>
        <dbReference type="Proteomes" id="UP000502756"/>
    </source>
</evidence>
<evidence type="ECO:0000313" key="1">
    <source>
        <dbReference type="EMBL" id="QJW87886.1"/>
    </source>
</evidence>